<dbReference type="GO" id="GO:0045087">
    <property type="term" value="P:innate immune response"/>
    <property type="evidence" value="ECO:0007669"/>
    <property type="project" value="TreeGrafter"/>
</dbReference>
<reference evidence="2 3" key="1">
    <citation type="submission" date="2019-09" db="EMBL/GenBank/DDBJ databases">
        <title>Bird 10,000 Genomes (B10K) Project - Family phase.</title>
        <authorList>
            <person name="Zhang G."/>
        </authorList>
    </citation>
    <scope>NUCLEOTIDE SEQUENCE [LARGE SCALE GENOMIC DNA]</scope>
    <source>
        <strain evidence="2">B10K-DU-011-47</strain>
        <tissue evidence="2">Mixed tissue sample</tissue>
    </source>
</reference>
<evidence type="ECO:0000313" key="3">
    <source>
        <dbReference type="Proteomes" id="UP000557426"/>
    </source>
</evidence>
<evidence type="ECO:0000256" key="1">
    <source>
        <dbReference type="SAM" id="MobiDB-lite"/>
    </source>
</evidence>
<feature type="region of interest" description="Disordered" evidence="1">
    <location>
        <begin position="84"/>
        <end position="115"/>
    </location>
</feature>
<organism evidence="2 3">
    <name type="scientific">Zapornia atra</name>
    <name type="common">Henderson crake</name>
    <dbReference type="NCBI Taxonomy" id="2585822"/>
    <lineage>
        <taxon>Eukaryota</taxon>
        <taxon>Metazoa</taxon>
        <taxon>Chordata</taxon>
        <taxon>Craniata</taxon>
        <taxon>Vertebrata</taxon>
        <taxon>Euteleostomi</taxon>
        <taxon>Archelosauria</taxon>
        <taxon>Archosauria</taxon>
        <taxon>Dinosauria</taxon>
        <taxon>Saurischia</taxon>
        <taxon>Theropoda</taxon>
        <taxon>Coelurosauria</taxon>
        <taxon>Aves</taxon>
        <taxon>Neognathae</taxon>
        <taxon>Neoaves</taxon>
        <taxon>Gruiformes</taxon>
        <taxon>Rallidae</taxon>
        <taxon>Zapornia</taxon>
    </lineage>
</organism>
<dbReference type="GO" id="GO:0007229">
    <property type="term" value="P:integrin-mediated signaling pathway"/>
    <property type="evidence" value="ECO:0007669"/>
    <property type="project" value="TreeGrafter"/>
</dbReference>
<proteinExistence type="predicted"/>
<feature type="non-terminal residue" evidence="2">
    <location>
        <position position="169"/>
    </location>
</feature>
<comment type="caution">
    <text evidence="2">The sequence shown here is derived from an EMBL/GenBank/DDBJ whole genome shotgun (WGS) entry which is preliminary data.</text>
</comment>
<accession>A0A7L3G2N2</accession>
<name>A0A7L3G2N2_9GRUI</name>
<feature type="region of interest" description="Disordered" evidence="1">
    <location>
        <begin position="133"/>
        <end position="169"/>
    </location>
</feature>
<protein>
    <submittedName>
        <fullName evidence="2">ADA15 protein</fullName>
    </submittedName>
</protein>
<sequence length="169" mass="17543">ELVPGTGTLLFYLPNGTRVTREASEQEHCCYRGAARGVPGSWASLCACAGLSGSIQLSDTQSYGLEPDTGSPPGRHVAYRLLAPRACGQDPLGPPQAEAEDTEPPLPRRGKRAPPEQRFVELVMVVDHSAVSAGARGDPAAPTLIPPLPTHPSAVLPSSRTTPTSGASA</sequence>
<dbReference type="Proteomes" id="UP000557426">
    <property type="component" value="Unassembled WGS sequence"/>
</dbReference>
<feature type="non-terminal residue" evidence="2">
    <location>
        <position position="1"/>
    </location>
</feature>
<feature type="compositionally biased region" description="Polar residues" evidence="1">
    <location>
        <begin position="156"/>
        <end position="169"/>
    </location>
</feature>
<dbReference type="GO" id="GO:0005615">
    <property type="term" value="C:extracellular space"/>
    <property type="evidence" value="ECO:0007669"/>
    <property type="project" value="TreeGrafter"/>
</dbReference>
<dbReference type="PANTHER" id="PTHR11905:SF130">
    <property type="entry name" value="DISINTEGRIN AND METALLOPROTEINASE DOMAIN-CONTAINING PROTEIN 15"/>
    <property type="match status" value="1"/>
</dbReference>
<dbReference type="PANTHER" id="PTHR11905">
    <property type="entry name" value="ADAM A DISINTEGRIN AND METALLOPROTEASE DOMAIN"/>
    <property type="match status" value="1"/>
</dbReference>
<evidence type="ECO:0000313" key="2">
    <source>
        <dbReference type="EMBL" id="NXT86215.1"/>
    </source>
</evidence>
<dbReference type="AlphaFoldDB" id="A0A7L3G2N2"/>
<keyword evidence="3" id="KW-1185">Reference proteome</keyword>
<dbReference type="EMBL" id="VZTU01040325">
    <property type="protein sequence ID" value="NXT86215.1"/>
    <property type="molecule type" value="Genomic_DNA"/>
</dbReference>
<dbReference type="GO" id="GO:0005178">
    <property type="term" value="F:integrin binding"/>
    <property type="evidence" value="ECO:0007669"/>
    <property type="project" value="TreeGrafter"/>
</dbReference>
<gene>
    <name evidence="2" type="primary">Adam15</name>
    <name evidence="2" type="ORF">ZAPATR_R14753</name>
</gene>